<keyword evidence="3 8" id="KW-0812">Transmembrane</keyword>
<feature type="transmembrane region" description="Helical" evidence="8">
    <location>
        <begin position="69"/>
        <end position="92"/>
    </location>
</feature>
<name>A0A815XG02_9BILA</name>
<evidence type="ECO:0000313" key="11">
    <source>
        <dbReference type="EMBL" id="CAF1663480.1"/>
    </source>
</evidence>
<dbReference type="InterPro" id="IPR003280">
    <property type="entry name" value="2pore_dom_K_chnl"/>
</dbReference>
<gene>
    <name evidence="10" type="ORF">BJG266_LOCUS46682</name>
    <name evidence="11" type="ORF">QVE165_LOCUS63715</name>
</gene>
<organism evidence="10 13">
    <name type="scientific">Adineta steineri</name>
    <dbReference type="NCBI Taxonomy" id="433720"/>
    <lineage>
        <taxon>Eukaryota</taxon>
        <taxon>Metazoa</taxon>
        <taxon>Spiralia</taxon>
        <taxon>Gnathifera</taxon>
        <taxon>Rotifera</taxon>
        <taxon>Eurotatoria</taxon>
        <taxon>Bdelloidea</taxon>
        <taxon>Adinetida</taxon>
        <taxon>Adinetidae</taxon>
        <taxon>Adineta</taxon>
    </lineage>
</organism>
<comment type="subcellular location">
    <subcellularLocation>
        <location evidence="1">Membrane</location>
        <topology evidence="1">Multi-pass membrane protein</topology>
    </subcellularLocation>
</comment>
<dbReference type="EMBL" id="CAJNOI010004992">
    <property type="protein sequence ID" value="CAF1557292.1"/>
    <property type="molecule type" value="Genomic_DNA"/>
</dbReference>
<dbReference type="Proteomes" id="UP000663877">
    <property type="component" value="Unassembled WGS sequence"/>
</dbReference>
<sequence length="118" mass="13100">SEHEEARHVPIVATLAVLALYIAMGALLFAQWESWHVLDGAYFCFITFTTIGFGDLVPGKGTVAESKAGKAAMCALFLLFGMIVMAMSFKLMQDEIMSKFRRIARRFGFVKQNMNDPG</sequence>
<feature type="transmembrane region" description="Helical" evidence="8">
    <location>
        <begin position="12"/>
        <end position="30"/>
    </location>
</feature>
<accession>A0A815XG02</accession>
<reference evidence="10" key="1">
    <citation type="submission" date="2021-02" db="EMBL/GenBank/DDBJ databases">
        <authorList>
            <person name="Nowell W R."/>
        </authorList>
    </citation>
    <scope>NUCLEOTIDE SEQUENCE</scope>
</reference>
<dbReference type="OrthoDB" id="297496at2759"/>
<evidence type="ECO:0000256" key="3">
    <source>
        <dbReference type="ARBA" id="ARBA00022692"/>
    </source>
</evidence>
<comment type="caution">
    <text evidence="10">The sequence shown here is derived from an EMBL/GenBank/DDBJ whole genome shotgun (WGS) entry which is preliminary data.</text>
</comment>
<keyword evidence="6 8" id="KW-0472">Membrane</keyword>
<keyword evidence="7" id="KW-0407">Ion channel</keyword>
<dbReference type="AlphaFoldDB" id="A0A815XG02"/>
<dbReference type="GO" id="GO:0030322">
    <property type="term" value="P:stabilization of membrane potential"/>
    <property type="evidence" value="ECO:0007669"/>
    <property type="project" value="TreeGrafter"/>
</dbReference>
<keyword evidence="12" id="KW-1185">Reference proteome</keyword>
<dbReference type="GO" id="GO:0015271">
    <property type="term" value="F:outward rectifier potassium channel activity"/>
    <property type="evidence" value="ECO:0007669"/>
    <property type="project" value="TreeGrafter"/>
</dbReference>
<evidence type="ECO:0000256" key="5">
    <source>
        <dbReference type="ARBA" id="ARBA00023065"/>
    </source>
</evidence>
<evidence type="ECO:0000313" key="13">
    <source>
        <dbReference type="Proteomes" id="UP000663877"/>
    </source>
</evidence>
<keyword evidence="2" id="KW-0813">Transport</keyword>
<dbReference type="Proteomes" id="UP000663832">
    <property type="component" value="Unassembled WGS sequence"/>
</dbReference>
<keyword evidence="4 8" id="KW-1133">Transmembrane helix</keyword>
<feature type="domain" description="Potassium channel" evidence="9">
    <location>
        <begin position="17"/>
        <end position="96"/>
    </location>
</feature>
<evidence type="ECO:0000256" key="1">
    <source>
        <dbReference type="ARBA" id="ARBA00004141"/>
    </source>
</evidence>
<feature type="transmembrane region" description="Helical" evidence="8">
    <location>
        <begin position="37"/>
        <end position="57"/>
    </location>
</feature>
<evidence type="ECO:0000256" key="8">
    <source>
        <dbReference type="SAM" id="Phobius"/>
    </source>
</evidence>
<protein>
    <recommendedName>
        <fullName evidence="9">Potassium channel domain-containing protein</fullName>
    </recommendedName>
</protein>
<evidence type="ECO:0000259" key="9">
    <source>
        <dbReference type="Pfam" id="PF07885"/>
    </source>
</evidence>
<dbReference type="EMBL" id="CAJNOM010005392">
    <property type="protein sequence ID" value="CAF1663480.1"/>
    <property type="molecule type" value="Genomic_DNA"/>
</dbReference>
<dbReference type="PANTHER" id="PTHR11003">
    <property type="entry name" value="POTASSIUM CHANNEL, SUBFAMILY K"/>
    <property type="match status" value="1"/>
</dbReference>
<feature type="non-terminal residue" evidence="10">
    <location>
        <position position="1"/>
    </location>
</feature>
<dbReference type="GO" id="GO:0022841">
    <property type="term" value="F:potassium ion leak channel activity"/>
    <property type="evidence" value="ECO:0007669"/>
    <property type="project" value="TreeGrafter"/>
</dbReference>
<dbReference type="InterPro" id="IPR013099">
    <property type="entry name" value="K_chnl_dom"/>
</dbReference>
<dbReference type="GO" id="GO:0005886">
    <property type="term" value="C:plasma membrane"/>
    <property type="evidence" value="ECO:0007669"/>
    <property type="project" value="TreeGrafter"/>
</dbReference>
<evidence type="ECO:0000313" key="12">
    <source>
        <dbReference type="Proteomes" id="UP000663832"/>
    </source>
</evidence>
<evidence type="ECO:0000256" key="6">
    <source>
        <dbReference type="ARBA" id="ARBA00023136"/>
    </source>
</evidence>
<dbReference type="SUPFAM" id="SSF81324">
    <property type="entry name" value="Voltage-gated potassium channels"/>
    <property type="match status" value="1"/>
</dbReference>
<evidence type="ECO:0000313" key="10">
    <source>
        <dbReference type="EMBL" id="CAF1557292.1"/>
    </source>
</evidence>
<evidence type="ECO:0000256" key="4">
    <source>
        <dbReference type="ARBA" id="ARBA00022989"/>
    </source>
</evidence>
<dbReference type="Gene3D" id="1.10.287.70">
    <property type="match status" value="1"/>
</dbReference>
<proteinExistence type="predicted"/>
<dbReference type="Pfam" id="PF07885">
    <property type="entry name" value="Ion_trans_2"/>
    <property type="match status" value="1"/>
</dbReference>
<evidence type="ECO:0000256" key="2">
    <source>
        <dbReference type="ARBA" id="ARBA00022448"/>
    </source>
</evidence>
<dbReference type="PANTHER" id="PTHR11003:SF334">
    <property type="entry name" value="FI03418P"/>
    <property type="match status" value="1"/>
</dbReference>
<keyword evidence="5" id="KW-0406">Ion transport</keyword>
<evidence type="ECO:0000256" key="7">
    <source>
        <dbReference type="ARBA" id="ARBA00023303"/>
    </source>
</evidence>